<evidence type="ECO:0000313" key="3">
    <source>
        <dbReference type="Proteomes" id="UP000679767"/>
    </source>
</evidence>
<reference evidence="2" key="1">
    <citation type="submission" date="2017-11" db="EMBL/GenBank/DDBJ databases">
        <title>The distinct marsupial branch of gammaherpesviruses includes novel host-derived genes seldom found in other viruses.</title>
        <authorList>
            <person name="Vaz P.K."/>
        </authorList>
    </citation>
    <scope>NUCLEOTIDE SEQUENCE</scope>
    <source>
        <strain evidence="2">V3187/11</strain>
    </source>
</reference>
<dbReference type="EMBL" id="MG452721">
    <property type="protein sequence ID" value="AZB49129.1"/>
    <property type="molecule type" value="Genomic_DNA"/>
</dbReference>
<dbReference type="KEGG" id="vg:65102683"/>
<name>A0A3Q8J4C2_9GAMA</name>
<proteinExistence type="predicted"/>
<dbReference type="GeneID" id="65102683"/>
<accession>A0A3Q8J4C2</accession>
<feature type="region of interest" description="Disordered" evidence="1">
    <location>
        <begin position="77"/>
        <end position="114"/>
    </location>
</feature>
<protein>
    <submittedName>
        <fullName evidence="2">Uncharacterized protein</fullName>
    </submittedName>
</protein>
<sequence>MSAHGYSVKKDHRLSETVFIECDQFFSKKLPDLITSIASTLNTLRPTESNIQKTELICCLLDVVGTECMKEVTNITRSRHPTRAENQARDTTVTTNSSMQPSADTTKSTPSTSA</sequence>
<dbReference type="Pfam" id="PF05338">
    <property type="entry name" value="DUF717"/>
    <property type="match status" value="1"/>
</dbReference>
<evidence type="ECO:0000313" key="2">
    <source>
        <dbReference type="EMBL" id="AZB49129.1"/>
    </source>
</evidence>
<dbReference type="InterPro" id="IPR008002">
    <property type="entry name" value="Herpes_Orf30"/>
</dbReference>
<dbReference type="RefSeq" id="YP_010087399.1">
    <property type="nucleotide sequence ID" value="NC_055554.1"/>
</dbReference>
<dbReference type="Proteomes" id="UP000679767">
    <property type="component" value="Segment"/>
</dbReference>
<feature type="compositionally biased region" description="Polar residues" evidence="1">
    <location>
        <begin position="89"/>
        <end position="114"/>
    </location>
</feature>
<evidence type="ECO:0000256" key="1">
    <source>
        <dbReference type="SAM" id="MobiDB-lite"/>
    </source>
</evidence>
<organism evidence="2">
    <name type="scientific">Vombatid gammaherpesvirus 1</name>
    <dbReference type="NCBI Taxonomy" id="2052651"/>
    <lineage>
        <taxon>Viruses</taxon>
        <taxon>Duplodnaviria</taxon>
        <taxon>Heunggongvirae</taxon>
        <taxon>Peploviricota</taxon>
        <taxon>Herviviricetes</taxon>
        <taxon>Herpesvirales</taxon>
        <taxon>Orthoherpesviridae</taxon>
        <taxon>Gammaherpesvirinae</taxon>
        <taxon>Manticavirus</taxon>
        <taxon>Manticavirus vombatidgamma1</taxon>
    </lineage>
</organism>
<gene>
    <name evidence="2" type="primary">ORF30</name>
</gene>
<keyword evidence="3" id="KW-1185">Reference proteome</keyword>